<organism evidence="7 8">
    <name type="scientific">Rubripirellula reticaptiva</name>
    <dbReference type="NCBI Taxonomy" id="2528013"/>
    <lineage>
        <taxon>Bacteria</taxon>
        <taxon>Pseudomonadati</taxon>
        <taxon>Planctomycetota</taxon>
        <taxon>Planctomycetia</taxon>
        <taxon>Pirellulales</taxon>
        <taxon>Pirellulaceae</taxon>
        <taxon>Rubripirellula</taxon>
    </lineage>
</organism>
<protein>
    <submittedName>
        <fullName evidence="7">O-Antigen ligase</fullName>
    </submittedName>
</protein>
<keyword evidence="7" id="KW-0436">Ligase</keyword>
<evidence type="ECO:0000313" key="8">
    <source>
        <dbReference type="Proteomes" id="UP000317977"/>
    </source>
</evidence>
<evidence type="ECO:0000256" key="1">
    <source>
        <dbReference type="ARBA" id="ARBA00004141"/>
    </source>
</evidence>
<feature type="transmembrane region" description="Helical" evidence="5">
    <location>
        <begin position="32"/>
        <end position="51"/>
    </location>
</feature>
<dbReference type="Proteomes" id="UP000317977">
    <property type="component" value="Unassembled WGS sequence"/>
</dbReference>
<dbReference type="PANTHER" id="PTHR37422">
    <property type="entry name" value="TEICHURONIC ACID BIOSYNTHESIS PROTEIN TUAE"/>
    <property type="match status" value="1"/>
</dbReference>
<comment type="caution">
    <text evidence="7">The sequence shown here is derived from an EMBL/GenBank/DDBJ whole genome shotgun (WGS) entry which is preliminary data.</text>
</comment>
<reference evidence="7 8" key="1">
    <citation type="submission" date="2019-02" db="EMBL/GenBank/DDBJ databases">
        <title>Deep-cultivation of Planctomycetes and their phenomic and genomic characterization uncovers novel biology.</title>
        <authorList>
            <person name="Wiegand S."/>
            <person name="Jogler M."/>
            <person name="Boedeker C."/>
            <person name="Pinto D."/>
            <person name="Vollmers J."/>
            <person name="Rivas-Marin E."/>
            <person name="Kohn T."/>
            <person name="Peeters S.H."/>
            <person name="Heuer A."/>
            <person name="Rast P."/>
            <person name="Oberbeckmann S."/>
            <person name="Bunk B."/>
            <person name="Jeske O."/>
            <person name="Meyerdierks A."/>
            <person name="Storesund J.E."/>
            <person name="Kallscheuer N."/>
            <person name="Luecker S."/>
            <person name="Lage O.M."/>
            <person name="Pohl T."/>
            <person name="Merkel B.J."/>
            <person name="Hornburger P."/>
            <person name="Mueller R.-W."/>
            <person name="Bruemmer F."/>
            <person name="Labrenz M."/>
            <person name="Spormann A.M."/>
            <person name="Op Den Camp H."/>
            <person name="Overmann J."/>
            <person name="Amann R."/>
            <person name="Jetten M.S.M."/>
            <person name="Mascher T."/>
            <person name="Medema M.H."/>
            <person name="Devos D.P."/>
            <person name="Kaster A.-K."/>
            <person name="Ovreas L."/>
            <person name="Rohde M."/>
            <person name="Galperin M.Y."/>
            <person name="Jogler C."/>
        </authorList>
    </citation>
    <scope>NUCLEOTIDE SEQUENCE [LARGE SCALE GENOMIC DNA]</scope>
    <source>
        <strain evidence="7 8">Poly59</strain>
    </source>
</reference>
<feature type="transmembrane region" description="Helical" evidence="5">
    <location>
        <begin position="63"/>
        <end position="82"/>
    </location>
</feature>
<evidence type="ECO:0000256" key="4">
    <source>
        <dbReference type="ARBA" id="ARBA00023136"/>
    </source>
</evidence>
<dbReference type="EMBL" id="SJPX01000005">
    <property type="protein sequence ID" value="TWU48430.1"/>
    <property type="molecule type" value="Genomic_DNA"/>
</dbReference>
<dbReference type="OrthoDB" id="871774at2"/>
<dbReference type="InterPro" id="IPR007016">
    <property type="entry name" value="O-antigen_ligase-rel_domated"/>
</dbReference>
<feature type="domain" description="O-antigen ligase-related" evidence="6">
    <location>
        <begin position="256"/>
        <end position="399"/>
    </location>
</feature>
<sequence length="737" mass="78838">MNADRVVWWFSATGLIALLAGCTLAFGGTSLSVQFVAMTATIAIVAASAVSRFRTQHDCRLSFPAVTLFGLIAMGMIQITPIPTHWVSSLSPMSNRLQELFVADPGTSSSDLAVVSTATISVYPASTRLELWQLTAAVAVVIVSSQLFRTAAAIRMVVGAFAVFGAALSYLGMAFRMTSPGTLLNLVDAPGSCFGPFANANNAAGFLCIMLVAAVAWTALIWKPADDFDAAEVQDDSGAESQSFRLLTLRCVAVICVVTIIGGIAACGSRGGLIASLSVGIAYTVAQTARGKVGQLMAVVLGFMIVGVMVAIFAGQKDMVGEAYDDLVDVDSLASDGRVGLWQDALAVYRQFPGFGSGLGTFEYVRPVIVSSVGQVNFVHAENALLESMAVAGSVGMLWLVAGFAAACYASVRQMRLAIASDDADAGDADAVEAESECQSDSKVLWVQGVMGFALVISQMLSNMFDFGLFIFSNLIAFSMLMGIAFSHLSDSSNGVGVADVDRDFNRKGVLQQLQERWPFELLSIATLALLLIGVFDMHAASGIQGAHRGIMVEGLGKSKSDEIELDRLVSGLGRRWDDAEGHLQLASWQVSEFYRRTETDPTLRQIRDVPLIELPAFLRRLESRDATKLVNVIQSNQEVGELLKPAYQHLLLARQSCGLLKDVHLGLAQLQFIASPQSDPQLLIMHLSRWKALAGDATYLDIAGETTTRDEKTKGRSELSIRDQGFDAALMLSNSM</sequence>
<keyword evidence="3 5" id="KW-1133">Transmembrane helix</keyword>
<feature type="transmembrane region" description="Helical" evidence="5">
    <location>
        <begin position="467"/>
        <end position="486"/>
    </location>
</feature>
<dbReference type="GO" id="GO:0016874">
    <property type="term" value="F:ligase activity"/>
    <property type="evidence" value="ECO:0007669"/>
    <property type="project" value="UniProtKB-KW"/>
</dbReference>
<dbReference type="InterPro" id="IPR051533">
    <property type="entry name" value="WaaL-like"/>
</dbReference>
<dbReference type="RefSeq" id="WP_146536792.1">
    <property type="nucleotide sequence ID" value="NZ_SJPX01000005.1"/>
</dbReference>
<keyword evidence="8" id="KW-1185">Reference proteome</keyword>
<feature type="transmembrane region" description="Helical" evidence="5">
    <location>
        <begin position="243"/>
        <end position="265"/>
    </location>
</feature>
<dbReference type="AlphaFoldDB" id="A0A5C6EIX8"/>
<dbReference type="Pfam" id="PF04932">
    <property type="entry name" value="Wzy_C"/>
    <property type="match status" value="1"/>
</dbReference>
<feature type="transmembrane region" description="Helical" evidence="5">
    <location>
        <begin position="203"/>
        <end position="222"/>
    </location>
</feature>
<name>A0A5C6EIX8_9BACT</name>
<keyword evidence="4 5" id="KW-0472">Membrane</keyword>
<dbReference type="PANTHER" id="PTHR37422:SF23">
    <property type="entry name" value="TEICHURONIC ACID BIOSYNTHESIS PROTEIN TUAE"/>
    <property type="match status" value="1"/>
</dbReference>
<dbReference type="PROSITE" id="PS51257">
    <property type="entry name" value="PROKAR_LIPOPROTEIN"/>
    <property type="match status" value="1"/>
</dbReference>
<accession>A0A5C6EIX8</accession>
<gene>
    <name evidence="7" type="ORF">Poly59_52780</name>
</gene>
<feature type="transmembrane region" description="Helical" evidence="5">
    <location>
        <begin position="296"/>
        <end position="315"/>
    </location>
</feature>
<evidence type="ECO:0000256" key="3">
    <source>
        <dbReference type="ARBA" id="ARBA00022989"/>
    </source>
</evidence>
<feature type="transmembrane region" description="Helical" evidence="5">
    <location>
        <begin position="518"/>
        <end position="536"/>
    </location>
</feature>
<evidence type="ECO:0000256" key="5">
    <source>
        <dbReference type="SAM" id="Phobius"/>
    </source>
</evidence>
<feature type="transmembrane region" description="Helical" evidence="5">
    <location>
        <begin position="156"/>
        <end position="175"/>
    </location>
</feature>
<proteinExistence type="predicted"/>
<comment type="subcellular location">
    <subcellularLocation>
        <location evidence="1">Membrane</location>
        <topology evidence="1">Multi-pass membrane protein</topology>
    </subcellularLocation>
</comment>
<evidence type="ECO:0000259" key="6">
    <source>
        <dbReference type="Pfam" id="PF04932"/>
    </source>
</evidence>
<keyword evidence="2 5" id="KW-0812">Transmembrane</keyword>
<evidence type="ECO:0000256" key="2">
    <source>
        <dbReference type="ARBA" id="ARBA00022692"/>
    </source>
</evidence>
<dbReference type="GO" id="GO:0016020">
    <property type="term" value="C:membrane"/>
    <property type="evidence" value="ECO:0007669"/>
    <property type="project" value="UniProtKB-SubCell"/>
</dbReference>
<feature type="transmembrane region" description="Helical" evidence="5">
    <location>
        <begin position="389"/>
        <end position="412"/>
    </location>
</feature>
<feature type="transmembrane region" description="Helical" evidence="5">
    <location>
        <begin position="7"/>
        <end position="26"/>
    </location>
</feature>
<evidence type="ECO:0000313" key="7">
    <source>
        <dbReference type="EMBL" id="TWU48430.1"/>
    </source>
</evidence>